<dbReference type="EC" id="2.7.13.3" evidence="2"/>
<dbReference type="SMART" id="SM00448">
    <property type="entry name" value="REC"/>
    <property type="match status" value="1"/>
</dbReference>
<dbReference type="CDD" id="cd00082">
    <property type="entry name" value="HisKA"/>
    <property type="match status" value="1"/>
</dbReference>
<dbReference type="PROSITE" id="PS50110">
    <property type="entry name" value="RESPONSE_REGULATORY"/>
    <property type="match status" value="1"/>
</dbReference>
<dbReference type="RefSeq" id="WP_135767440.1">
    <property type="nucleotide sequence ID" value="NZ_RQET01000004.1"/>
</dbReference>
<sequence>MKRLKFLFLEDSPTDLELIQRELKRGGVEYVSLHVQDRDAYLKAIVEEKPDFIFSDFSLPNFDGLSALTLAKEACPSTPFIFVSGTYGEDAAIQTLTRGATDYVLKDRLVKLVPALKRALRENEETEARRKAERDKFEIEEQLRQSQKLEAMGFLAGAMAHEINNPIMAIIDYARMIEKGESDTEKVKRMAIKIQTEGERISVMVKDLLRFARQEKGQFEKVKLTHSLIKMKSISEQRAKMSKIFLQVDTTEDVCPVLCKEGQILQVLLNLVNNSIDSLNQKNEGYYDDKRVSVFAKMVDMGNKPWVRITVEDTGVGIPPELGRSIFNTFFTTKEADKGTGLGLSVSLSIVKEHGGYLSFESVPMEYTRFFLDLPCAV</sequence>
<dbReference type="InterPro" id="IPR036097">
    <property type="entry name" value="HisK_dim/P_sf"/>
</dbReference>
<dbReference type="SUPFAM" id="SSF47384">
    <property type="entry name" value="Homodimeric domain of signal transducing histidine kinase"/>
    <property type="match status" value="1"/>
</dbReference>
<dbReference type="Gene3D" id="3.30.565.10">
    <property type="entry name" value="Histidine kinase-like ATPase, C-terminal domain"/>
    <property type="match status" value="1"/>
</dbReference>
<evidence type="ECO:0000256" key="4">
    <source>
        <dbReference type="ARBA" id="ARBA00022679"/>
    </source>
</evidence>
<comment type="catalytic activity">
    <reaction evidence="1">
        <text>ATP + protein L-histidine = ADP + protein N-phospho-L-histidine.</text>
        <dbReference type="EC" id="2.7.13.3"/>
    </reaction>
</comment>
<evidence type="ECO:0000256" key="5">
    <source>
        <dbReference type="ARBA" id="ARBA00022741"/>
    </source>
</evidence>
<dbReference type="InterPro" id="IPR036890">
    <property type="entry name" value="HATPase_C_sf"/>
</dbReference>
<dbReference type="InterPro" id="IPR011006">
    <property type="entry name" value="CheY-like_superfamily"/>
</dbReference>
<dbReference type="SMART" id="SM00388">
    <property type="entry name" value="HisKA"/>
    <property type="match status" value="1"/>
</dbReference>
<keyword evidence="5" id="KW-0547">Nucleotide-binding</keyword>
<gene>
    <name evidence="13" type="ORF">EHO60_07125</name>
</gene>
<dbReference type="GO" id="GO:0005524">
    <property type="term" value="F:ATP binding"/>
    <property type="evidence" value="ECO:0007669"/>
    <property type="project" value="UniProtKB-KW"/>
</dbReference>
<keyword evidence="14" id="KW-1185">Reference proteome</keyword>
<dbReference type="OrthoDB" id="9784397at2"/>
<dbReference type="InterPro" id="IPR001789">
    <property type="entry name" value="Sig_transdc_resp-reg_receiver"/>
</dbReference>
<dbReference type="EMBL" id="RQET01000004">
    <property type="protein sequence ID" value="TGK12037.1"/>
    <property type="molecule type" value="Genomic_DNA"/>
</dbReference>
<proteinExistence type="predicted"/>
<keyword evidence="6 13" id="KW-0418">Kinase</keyword>
<feature type="domain" description="Histidine kinase" evidence="11">
    <location>
        <begin position="158"/>
        <end position="378"/>
    </location>
</feature>
<evidence type="ECO:0000259" key="12">
    <source>
        <dbReference type="PROSITE" id="PS50110"/>
    </source>
</evidence>
<keyword evidence="10" id="KW-0175">Coiled coil</keyword>
<dbReference type="Gene3D" id="3.40.50.2300">
    <property type="match status" value="1"/>
</dbReference>
<reference evidence="13" key="1">
    <citation type="journal article" date="2019" name="PLoS Negl. Trop. Dis.">
        <title>Revisiting the worldwide diversity of Leptospira species in the environment.</title>
        <authorList>
            <person name="Vincent A.T."/>
            <person name="Schiettekatte O."/>
            <person name="Bourhy P."/>
            <person name="Veyrier F.J."/>
            <person name="Picardeau M."/>
        </authorList>
    </citation>
    <scope>NUCLEOTIDE SEQUENCE [LARGE SCALE GENOMIC DNA]</scope>
    <source>
        <strain evidence="13">SSW15</strain>
    </source>
</reference>
<dbReference type="Pfam" id="PF00512">
    <property type="entry name" value="HisKA"/>
    <property type="match status" value="1"/>
</dbReference>
<evidence type="ECO:0000256" key="1">
    <source>
        <dbReference type="ARBA" id="ARBA00000085"/>
    </source>
</evidence>
<dbReference type="InterPro" id="IPR004358">
    <property type="entry name" value="Sig_transdc_His_kin-like_C"/>
</dbReference>
<protein>
    <recommendedName>
        <fullName evidence="2">histidine kinase</fullName>
        <ecNumber evidence="2">2.7.13.3</ecNumber>
    </recommendedName>
</protein>
<feature type="domain" description="Response regulatory" evidence="12">
    <location>
        <begin position="5"/>
        <end position="121"/>
    </location>
</feature>
<accession>A0A4R9GHC1</accession>
<dbReference type="AlphaFoldDB" id="A0A4R9GHC1"/>
<dbReference type="CDD" id="cd00156">
    <property type="entry name" value="REC"/>
    <property type="match status" value="1"/>
</dbReference>
<dbReference type="InterPro" id="IPR003661">
    <property type="entry name" value="HisK_dim/P_dom"/>
</dbReference>
<organism evidence="13 14">
    <name type="scientific">Leptospira fletcheri</name>
    <dbReference type="NCBI Taxonomy" id="2484981"/>
    <lineage>
        <taxon>Bacteria</taxon>
        <taxon>Pseudomonadati</taxon>
        <taxon>Spirochaetota</taxon>
        <taxon>Spirochaetia</taxon>
        <taxon>Leptospirales</taxon>
        <taxon>Leptospiraceae</taxon>
        <taxon>Leptospira</taxon>
    </lineage>
</organism>
<dbReference type="PANTHER" id="PTHR43065:SF46">
    <property type="entry name" value="C4-DICARBOXYLATE TRANSPORT SENSOR PROTEIN DCTB"/>
    <property type="match status" value="1"/>
</dbReference>
<evidence type="ECO:0000259" key="11">
    <source>
        <dbReference type="PROSITE" id="PS50109"/>
    </source>
</evidence>
<dbReference type="Gene3D" id="1.10.287.130">
    <property type="match status" value="1"/>
</dbReference>
<dbReference type="Pfam" id="PF02518">
    <property type="entry name" value="HATPase_c"/>
    <property type="match status" value="1"/>
</dbReference>
<evidence type="ECO:0000256" key="10">
    <source>
        <dbReference type="SAM" id="Coils"/>
    </source>
</evidence>
<dbReference type="SUPFAM" id="SSF55874">
    <property type="entry name" value="ATPase domain of HSP90 chaperone/DNA topoisomerase II/histidine kinase"/>
    <property type="match status" value="1"/>
</dbReference>
<evidence type="ECO:0000256" key="8">
    <source>
        <dbReference type="ARBA" id="ARBA00023012"/>
    </source>
</evidence>
<keyword evidence="3 9" id="KW-0597">Phosphoprotein</keyword>
<feature type="modified residue" description="4-aspartylphosphate" evidence="9">
    <location>
        <position position="56"/>
    </location>
</feature>
<dbReference type="NCBIfam" id="NF047466">
    <property type="entry name" value="hybrid_RR_LvrB"/>
    <property type="match status" value="1"/>
</dbReference>
<dbReference type="GO" id="GO:0000155">
    <property type="term" value="F:phosphorelay sensor kinase activity"/>
    <property type="evidence" value="ECO:0007669"/>
    <property type="project" value="InterPro"/>
</dbReference>
<dbReference type="PRINTS" id="PR00344">
    <property type="entry name" value="BCTRLSENSOR"/>
</dbReference>
<evidence type="ECO:0000256" key="3">
    <source>
        <dbReference type="ARBA" id="ARBA00022553"/>
    </source>
</evidence>
<dbReference type="PROSITE" id="PS50109">
    <property type="entry name" value="HIS_KIN"/>
    <property type="match status" value="1"/>
</dbReference>
<evidence type="ECO:0000313" key="14">
    <source>
        <dbReference type="Proteomes" id="UP000298458"/>
    </source>
</evidence>
<evidence type="ECO:0000313" key="13">
    <source>
        <dbReference type="EMBL" id="TGK12037.1"/>
    </source>
</evidence>
<dbReference type="SMART" id="SM00387">
    <property type="entry name" value="HATPase_c"/>
    <property type="match status" value="1"/>
</dbReference>
<evidence type="ECO:0000256" key="2">
    <source>
        <dbReference type="ARBA" id="ARBA00012438"/>
    </source>
</evidence>
<evidence type="ECO:0000256" key="7">
    <source>
        <dbReference type="ARBA" id="ARBA00022840"/>
    </source>
</evidence>
<keyword evidence="4" id="KW-0808">Transferase</keyword>
<dbReference type="InterPro" id="IPR003594">
    <property type="entry name" value="HATPase_dom"/>
</dbReference>
<dbReference type="Proteomes" id="UP000298458">
    <property type="component" value="Unassembled WGS sequence"/>
</dbReference>
<evidence type="ECO:0000256" key="6">
    <source>
        <dbReference type="ARBA" id="ARBA00022777"/>
    </source>
</evidence>
<dbReference type="SUPFAM" id="SSF52172">
    <property type="entry name" value="CheY-like"/>
    <property type="match status" value="1"/>
</dbReference>
<keyword evidence="8" id="KW-0902">Two-component regulatory system</keyword>
<dbReference type="PANTHER" id="PTHR43065">
    <property type="entry name" value="SENSOR HISTIDINE KINASE"/>
    <property type="match status" value="1"/>
</dbReference>
<evidence type="ECO:0000256" key="9">
    <source>
        <dbReference type="PROSITE-ProRule" id="PRU00169"/>
    </source>
</evidence>
<dbReference type="Pfam" id="PF00072">
    <property type="entry name" value="Response_reg"/>
    <property type="match status" value="1"/>
</dbReference>
<dbReference type="InterPro" id="IPR005467">
    <property type="entry name" value="His_kinase_dom"/>
</dbReference>
<feature type="coiled-coil region" evidence="10">
    <location>
        <begin position="116"/>
        <end position="149"/>
    </location>
</feature>
<comment type="caution">
    <text evidence="13">The sequence shown here is derived from an EMBL/GenBank/DDBJ whole genome shotgun (WGS) entry which is preliminary data.</text>
</comment>
<keyword evidence="7" id="KW-0067">ATP-binding</keyword>
<name>A0A4R9GHC1_9LEPT</name>